<proteinExistence type="predicted"/>
<feature type="domain" description="Blue (type 1) copper" evidence="4">
    <location>
        <begin position="95"/>
        <end position="156"/>
    </location>
</feature>
<evidence type="ECO:0000256" key="1">
    <source>
        <dbReference type="ARBA" id="ARBA00022723"/>
    </source>
</evidence>
<feature type="region of interest" description="Disordered" evidence="3">
    <location>
        <begin position="186"/>
        <end position="233"/>
    </location>
</feature>
<dbReference type="SUPFAM" id="SSF49503">
    <property type="entry name" value="Cupredoxins"/>
    <property type="match status" value="1"/>
</dbReference>
<dbReference type="RefSeq" id="WP_148855819.1">
    <property type="nucleotide sequence ID" value="NZ_PHNJ01000001.1"/>
</dbReference>
<comment type="caution">
    <text evidence="5">The sequence shown here is derived from an EMBL/GenBank/DDBJ whole genome shotgun (WGS) entry which is preliminary data.</text>
</comment>
<dbReference type="OrthoDB" id="265568at2157"/>
<keyword evidence="2" id="KW-0186">Copper</keyword>
<dbReference type="EMBL" id="PHNJ01000001">
    <property type="protein sequence ID" value="TYL40139.1"/>
    <property type="molecule type" value="Genomic_DNA"/>
</dbReference>
<feature type="region of interest" description="Disordered" evidence="3">
    <location>
        <begin position="396"/>
        <end position="425"/>
    </location>
</feature>
<reference evidence="5" key="1">
    <citation type="submission" date="2017-11" db="EMBL/GenBank/DDBJ databases">
        <authorList>
            <person name="Kajale S.C."/>
            <person name="Sharma A."/>
        </authorList>
    </citation>
    <scope>NUCLEOTIDE SEQUENCE</scope>
    <source>
        <strain evidence="5">LS1_42</strain>
    </source>
</reference>
<dbReference type="PROSITE" id="PS51318">
    <property type="entry name" value="TAT"/>
    <property type="match status" value="1"/>
</dbReference>
<evidence type="ECO:0000313" key="6">
    <source>
        <dbReference type="Proteomes" id="UP000766904"/>
    </source>
</evidence>
<dbReference type="GO" id="GO:0009055">
    <property type="term" value="F:electron transfer activity"/>
    <property type="evidence" value="ECO:0007669"/>
    <property type="project" value="InterPro"/>
</dbReference>
<keyword evidence="1" id="KW-0479">Metal-binding</keyword>
<dbReference type="InterPro" id="IPR008972">
    <property type="entry name" value="Cupredoxin"/>
</dbReference>
<feature type="compositionally biased region" description="Acidic residues" evidence="3">
    <location>
        <begin position="406"/>
        <end position="425"/>
    </location>
</feature>
<organism evidence="5 6">
    <name type="scientific">Natronococcus pandeyae</name>
    <dbReference type="NCBI Taxonomy" id="2055836"/>
    <lineage>
        <taxon>Archaea</taxon>
        <taxon>Methanobacteriati</taxon>
        <taxon>Methanobacteriota</taxon>
        <taxon>Stenosarchaea group</taxon>
        <taxon>Halobacteria</taxon>
        <taxon>Halobacteriales</taxon>
        <taxon>Natrialbaceae</taxon>
        <taxon>Natronococcus</taxon>
    </lineage>
</organism>
<name>A0A8J8Q916_9EURY</name>
<accession>A0A8J8Q916</accession>
<gene>
    <name evidence="5" type="ORF">CV102_00730</name>
</gene>
<dbReference type="Proteomes" id="UP000766904">
    <property type="component" value="Unassembled WGS sequence"/>
</dbReference>
<dbReference type="Gene3D" id="2.60.40.420">
    <property type="entry name" value="Cupredoxins - blue copper proteins"/>
    <property type="match status" value="1"/>
</dbReference>
<evidence type="ECO:0000256" key="2">
    <source>
        <dbReference type="ARBA" id="ARBA00023008"/>
    </source>
</evidence>
<feature type="compositionally biased region" description="Basic and acidic residues" evidence="3">
    <location>
        <begin position="188"/>
        <end position="202"/>
    </location>
</feature>
<feature type="compositionally biased region" description="Acidic residues" evidence="3">
    <location>
        <begin position="203"/>
        <end position="233"/>
    </location>
</feature>
<evidence type="ECO:0000313" key="5">
    <source>
        <dbReference type="EMBL" id="TYL40139.1"/>
    </source>
</evidence>
<evidence type="ECO:0000256" key="3">
    <source>
        <dbReference type="SAM" id="MobiDB-lite"/>
    </source>
</evidence>
<evidence type="ECO:0000259" key="4">
    <source>
        <dbReference type="Pfam" id="PF00127"/>
    </source>
</evidence>
<dbReference type="AlphaFoldDB" id="A0A8J8Q916"/>
<dbReference type="GO" id="GO:0005507">
    <property type="term" value="F:copper ion binding"/>
    <property type="evidence" value="ECO:0007669"/>
    <property type="project" value="InterPro"/>
</dbReference>
<feature type="compositionally biased region" description="Basic and acidic residues" evidence="3">
    <location>
        <begin position="1"/>
        <end position="12"/>
    </location>
</feature>
<dbReference type="InterPro" id="IPR006311">
    <property type="entry name" value="TAT_signal"/>
</dbReference>
<protein>
    <submittedName>
        <fullName evidence="5">Plastocyanin</fullName>
    </submittedName>
</protein>
<keyword evidence="6" id="KW-1185">Reference proteome</keyword>
<feature type="region of interest" description="Disordered" evidence="3">
    <location>
        <begin position="1"/>
        <end position="24"/>
    </location>
</feature>
<dbReference type="InterPro" id="IPR000923">
    <property type="entry name" value="BlueCu_1"/>
</dbReference>
<dbReference type="Pfam" id="PF00127">
    <property type="entry name" value="Copper-bind"/>
    <property type="match status" value="1"/>
</dbReference>
<sequence length="425" mass="47747">MSEKEQSRDRNRISRRGVLQGTAAAAGTAAFAGPAAGKYREVLEDLDQPRVAAQNEDAARTFSLLGIVGGWQGVEPAEIDGQSGPTLRLIEGEEHTIYWTNGDGSGHNFVILDENGDAMEATSMTDELGETLELTFTAEPEMTEYICEPHPVQMRGPFELIDPEELHELRVRVEDDEGNPLEAEVFLDDMHSFSDIAARPDPDENDDEDENEETDVENDEDEENEEDEELDPEYEEEVAMARFDLLEDGEHELEVWTYDHERVTEEVTIDGDDEEITVSLPAIEPEDPVETFELRLEEDAWQGVAPDEIADEENPTLELEAEETYEVEWENAIGRRLDEGEMEPGEQLPGHNFAIAEGDETDVWNTHVRSDFTDEEGETQSVEFVAKEEMSVYLDQSQLEAVGEVDVGEAPEDEEAEEEADENDD</sequence>